<accession>A0A7R9QS72</accession>
<keyword evidence="15 19" id="KW-0472">Membrane</keyword>
<keyword evidence="11" id="KW-0378">Hydrolase</keyword>
<evidence type="ECO:0000259" key="20">
    <source>
        <dbReference type="PROSITE" id="PS52035"/>
    </source>
</evidence>
<dbReference type="CDD" id="cd03858">
    <property type="entry name" value="M14_CP_N-E_like"/>
    <property type="match status" value="1"/>
</dbReference>
<evidence type="ECO:0000313" key="21">
    <source>
        <dbReference type="EMBL" id="CAD7655218.1"/>
    </source>
</evidence>
<evidence type="ECO:0000256" key="6">
    <source>
        <dbReference type="ARBA" id="ARBA00022645"/>
    </source>
</evidence>
<dbReference type="EMBL" id="OC923987">
    <property type="protein sequence ID" value="CAD7655218.1"/>
    <property type="molecule type" value="Genomic_DNA"/>
</dbReference>
<dbReference type="InterPro" id="IPR057247">
    <property type="entry name" value="CARBOXYPEPT_ZN_2"/>
</dbReference>
<dbReference type="InterPro" id="IPR050753">
    <property type="entry name" value="Peptidase_M14_domain"/>
</dbReference>
<keyword evidence="13 19" id="KW-1133">Transmembrane helix</keyword>
<reference evidence="21" key="1">
    <citation type="submission" date="2020-11" db="EMBL/GenBank/DDBJ databases">
        <authorList>
            <person name="Tran Van P."/>
        </authorList>
    </citation>
    <scope>NUCLEOTIDE SEQUENCE</scope>
</reference>
<feature type="domain" description="Peptidase M14" evidence="20">
    <location>
        <begin position="335"/>
        <end position="648"/>
    </location>
</feature>
<dbReference type="PROSITE" id="PS00132">
    <property type="entry name" value="CARBOXYPEPT_ZN_1"/>
    <property type="match status" value="1"/>
</dbReference>
<evidence type="ECO:0000256" key="13">
    <source>
        <dbReference type="ARBA" id="ARBA00022989"/>
    </source>
</evidence>
<evidence type="ECO:0000256" key="15">
    <source>
        <dbReference type="ARBA" id="ARBA00023136"/>
    </source>
</evidence>
<dbReference type="CDD" id="cd11308">
    <property type="entry name" value="Peptidase_M14NE-CP-C_like"/>
    <property type="match status" value="1"/>
</dbReference>
<dbReference type="InterPro" id="IPR018499">
    <property type="entry name" value="Tetraspanin/Peripherin"/>
</dbReference>
<dbReference type="InterPro" id="IPR000834">
    <property type="entry name" value="Peptidase_M14"/>
</dbReference>
<keyword evidence="5" id="KW-0964">Secreted</keyword>
<feature type="compositionally biased region" description="Basic residues" evidence="18">
    <location>
        <begin position="61"/>
        <end position="77"/>
    </location>
</feature>
<dbReference type="Proteomes" id="UP000728032">
    <property type="component" value="Unassembled WGS sequence"/>
</dbReference>
<dbReference type="SUPFAM" id="SSF49464">
    <property type="entry name" value="Carboxypeptidase regulatory domain-like"/>
    <property type="match status" value="1"/>
</dbReference>
<evidence type="ECO:0000313" key="22">
    <source>
        <dbReference type="Proteomes" id="UP000728032"/>
    </source>
</evidence>
<evidence type="ECO:0000256" key="11">
    <source>
        <dbReference type="ARBA" id="ARBA00022801"/>
    </source>
</evidence>
<dbReference type="InterPro" id="IPR008952">
    <property type="entry name" value="Tetraspanin_EC2_sf"/>
</dbReference>
<organism evidence="21">
    <name type="scientific">Oppiella nova</name>
    <dbReference type="NCBI Taxonomy" id="334625"/>
    <lineage>
        <taxon>Eukaryota</taxon>
        <taxon>Metazoa</taxon>
        <taxon>Ecdysozoa</taxon>
        <taxon>Arthropoda</taxon>
        <taxon>Chelicerata</taxon>
        <taxon>Arachnida</taxon>
        <taxon>Acari</taxon>
        <taxon>Acariformes</taxon>
        <taxon>Sarcoptiformes</taxon>
        <taxon>Oribatida</taxon>
        <taxon>Brachypylina</taxon>
        <taxon>Oppioidea</taxon>
        <taxon>Oppiidae</taxon>
        <taxon>Oppiella</taxon>
    </lineage>
</organism>
<dbReference type="Pfam" id="PF13620">
    <property type="entry name" value="CarboxypepD_reg"/>
    <property type="match status" value="1"/>
</dbReference>
<dbReference type="GO" id="GO:0008270">
    <property type="term" value="F:zinc ion binding"/>
    <property type="evidence" value="ECO:0007669"/>
    <property type="project" value="InterPro"/>
</dbReference>
<keyword evidence="12" id="KW-0862">Zinc</keyword>
<gene>
    <name evidence="21" type="ORF">ONB1V03_LOCUS11862</name>
</gene>
<evidence type="ECO:0000256" key="3">
    <source>
        <dbReference type="ARBA" id="ARBA00004613"/>
    </source>
</evidence>
<dbReference type="GO" id="GO:0005615">
    <property type="term" value="C:extracellular space"/>
    <property type="evidence" value="ECO:0007669"/>
    <property type="project" value="TreeGrafter"/>
</dbReference>
<dbReference type="FunFam" id="3.40.630.10:FF:000013">
    <property type="entry name" value="carboxypeptidase N catalytic chain"/>
    <property type="match status" value="1"/>
</dbReference>
<dbReference type="InterPro" id="IPR008969">
    <property type="entry name" value="CarboxyPept-like_regulatory"/>
</dbReference>
<evidence type="ECO:0000256" key="18">
    <source>
        <dbReference type="SAM" id="MobiDB-lite"/>
    </source>
</evidence>
<keyword evidence="10" id="KW-0732">Signal</keyword>
<dbReference type="SMART" id="SM00631">
    <property type="entry name" value="Zn_pept"/>
    <property type="match status" value="1"/>
</dbReference>
<dbReference type="FunFam" id="1.10.1450.10:FF:000023">
    <property type="entry name" value="Tetraspanin"/>
    <property type="match status" value="1"/>
</dbReference>
<dbReference type="OrthoDB" id="10249045at2759"/>
<evidence type="ECO:0000256" key="10">
    <source>
        <dbReference type="ARBA" id="ARBA00022729"/>
    </source>
</evidence>
<proteinExistence type="inferred from homology"/>
<evidence type="ECO:0000256" key="9">
    <source>
        <dbReference type="ARBA" id="ARBA00022723"/>
    </source>
</evidence>
<dbReference type="PANTHER" id="PTHR11532">
    <property type="entry name" value="PROTEASE M14 CARBOXYPEPTIDASE"/>
    <property type="match status" value="1"/>
</dbReference>
<evidence type="ECO:0000256" key="5">
    <source>
        <dbReference type="ARBA" id="ARBA00022525"/>
    </source>
</evidence>
<evidence type="ECO:0000256" key="14">
    <source>
        <dbReference type="ARBA" id="ARBA00023049"/>
    </source>
</evidence>
<sequence>MCPVVAIITRLIGGSGGQTQPREEAMSHPMSSSVAASRYQASSHSQRSSSAAVAADTHRRHEERRRHEQRRHDRHHHRHDSSEISCCLKYLIFGSNVVFWLTGLLVGVVGVWAWTEKEVFHNLTRITNIALDPAFIMICVGCLAFTIGFTGCVGALRENTCLLAGYAIFLAILLLLEMTTGILGFVFKDWIKTQAATGFQAFIVYYRDDPDRQNLVDWVQDQWLGCCGVDGPKDWDQNIYFNCSSAAVGSREACGVPFSCCRPIPNEIIRNKQCGYDVRKHEFVGDKSIVIYEKGCLRAGEEWIESNLVPVAGFTVVIAVLQACPSLNDSEYRVKHHNNQELNDVLQAVHKRCPTITRLYELTERSVNGWPLTVIELSDNPGDHDFLEPEFKYVGNMHGNEVLGRELLLQLADHMCNEYNKGNQRIQTLINTTRIHLLPSLNPDGWDASTNHESRGKDWLLGRANGNGVDLNRDFPDLDAVAYQDNSQTANLFSQEAIDHKLQPETRAAMAWILSNPFVLSANLHGGALVANYPYDESRDGSATSYTASPDDSTFKHLANVYALAHKTMSTGKGVRCENDDDFTKQGGITNGAAWYSVSGGMQDFNYLGSNDFEITLELGCDKYPPEHLLPIEWDNNREALITYIRQSHLGIKGIVRNARTGEPIAGASVKVKNITDGVNKMINHDILSVKNGEYWRLLTSGTYEVLAAKDGYEPDAKTVVVRNDKPEAMRVDFNLKPAEEVLDPQVMASNDYFGYKSIPDNIDLNNPE</sequence>
<dbReference type="PROSITE" id="PS52035">
    <property type="entry name" value="PEPTIDASE_M14"/>
    <property type="match status" value="1"/>
</dbReference>
<dbReference type="GO" id="GO:0004181">
    <property type="term" value="F:metallocarboxypeptidase activity"/>
    <property type="evidence" value="ECO:0007669"/>
    <property type="project" value="InterPro"/>
</dbReference>
<keyword evidence="16" id="KW-0325">Glycoprotein</keyword>
<dbReference type="Pfam" id="PF00246">
    <property type="entry name" value="Peptidase_M14"/>
    <property type="match status" value="1"/>
</dbReference>
<evidence type="ECO:0000256" key="4">
    <source>
        <dbReference type="ARBA" id="ARBA00005988"/>
    </source>
</evidence>
<keyword evidence="22" id="KW-1185">Reference proteome</keyword>
<dbReference type="EMBL" id="CAJPVJ010009162">
    <property type="protein sequence ID" value="CAG2172405.1"/>
    <property type="molecule type" value="Genomic_DNA"/>
</dbReference>
<dbReference type="PANTHER" id="PTHR11532:SF93">
    <property type="entry name" value="CARBOXYPEPTIDASE E"/>
    <property type="match status" value="1"/>
</dbReference>
<feature type="active site" description="Proton donor/acceptor" evidence="17">
    <location>
        <position position="618"/>
    </location>
</feature>
<feature type="compositionally biased region" description="Low complexity" evidence="18">
    <location>
        <begin position="35"/>
        <end position="55"/>
    </location>
</feature>
<comment type="similarity">
    <text evidence="4 17">Belongs to the peptidase M14 family.</text>
</comment>
<feature type="transmembrane region" description="Helical" evidence="19">
    <location>
        <begin position="90"/>
        <end position="114"/>
    </location>
</feature>
<keyword evidence="9" id="KW-0479">Metal-binding</keyword>
<keyword evidence="6" id="KW-0121">Carboxypeptidase</keyword>
<dbReference type="GO" id="GO:0016485">
    <property type="term" value="P:protein processing"/>
    <property type="evidence" value="ECO:0007669"/>
    <property type="project" value="TreeGrafter"/>
</dbReference>
<feature type="transmembrane region" description="Helical" evidence="19">
    <location>
        <begin position="163"/>
        <end position="187"/>
    </location>
</feature>
<feature type="non-terminal residue" evidence="21">
    <location>
        <position position="769"/>
    </location>
</feature>
<evidence type="ECO:0000256" key="12">
    <source>
        <dbReference type="ARBA" id="ARBA00022833"/>
    </source>
</evidence>
<dbReference type="SUPFAM" id="SSF53187">
    <property type="entry name" value="Zn-dependent exopeptidases"/>
    <property type="match status" value="1"/>
</dbReference>
<dbReference type="AlphaFoldDB" id="A0A7R9QS72"/>
<dbReference type="PROSITE" id="PS00133">
    <property type="entry name" value="CARBOXYPEPT_ZN_2"/>
    <property type="match status" value="1"/>
</dbReference>
<dbReference type="Gene3D" id="2.60.40.1120">
    <property type="entry name" value="Carboxypeptidase-like, regulatory domain"/>
    <property type="match status" value="1"/>
</dbReference>
<comment type="subcellular location">
    <subcellularLocation>
        <location evidence="2">Membrane</location>
        <topology evidence="2">Multi-pass membrane protein</topology>
    </subcellularLocation>
    <subcellularLocation>
        <location evidence="3">Secreted</location>
    </subcellularLocation>
</comment>
<keyword evidence="7" id="KW-0645">Protease</keyword>
<evidence type="ECO:0000256" key="7">
    <source>
        <dbReference type="ARBA" id="ARBA00022670"/>
    </source>
</evidence>
<evidence type="ECO:0000256" key="19">
    <source>
        <dbReference type="SAM" id="Phobius"/>
    </source>
</evidence>
<dbReference type="Gene3D" id="3.40.630.10">
    <property type="entry name" value="Zn peptidases"/>
    <property type="match status" value="1"/>
</dbReference>
<name>A0A7R9QS72_9ACAR</name>
<dbReference type="PRINTS" id="PR00259">
    <property type="entry name" value="TMFOUR"/>
</dbReference>
<dbReference type="Gene3D" id="1.10.1450.10">
    <property type="entry name" value="Tetraspanin"/>
    <property type="match status" value="1"/>
</dbReference>
<dbReference type="Pfam" id="PF00335">
    <property type="entry name" value="Tetraspanin"/>
    <property type="match status" value="1"/>
</dbReference>
<comment type="cofactor">
    <cofactor evidence="1">
        <name>Zn(2+)</name>
        <dbReference type="ChEBI" id="CHEBI:29105"/>
    </cofactor>
</comment>
<protein>
    <recommendedName>
        <fullName evidence="20">Peptidase M14 domain-containing protein</fullName>
    </recommendedName>
</protein>
<keyword evidence="14" id="KW-0482">Metalloprotease</keyword>
<dbReference type="SUPFAM" id="SSF48652">
    <property type="entry name" value="Tetraspanin"/>
    <property type="match status" value="1"/>
</dbReference>
<keyword evidence="8 19" id="KW-0812">Transmembrane</keyword>
<evidence type="ECO:0000256" key="2">
    <source>
        <dbReference type="ARBA" id="ARBA00004141"/>
    </source>
</evidence>
<dbReference type="GO" id="GO:0016020">
    <property type="term" value="C:membrane"/>
    <property type="evidence" value="ECO:0007669"/>
    <property type="project" value="UniProtKB-SubCell"/>
</dbReference>
<evidence type="ECO:0000256" key="8">
    <source>
        <dbReference type="ARBA" id="ARBA00022692"/>
    </source>
</evidence>
<evidence type="ECO:0000256" key="1">
    <source>
        <dbReference type="ARBA" id="ARBA00001947"/>
    </source>
</evidence>
<feature type="region of interest" description="Disordered" evidence="18">
    <location>
        <begin position="15"/>
        <end position="77"/>
    </location>
</feature>
<dbReference type="GO" id="GO:0006518">
    <property type="term" value="P:peptide metabolic process"/>
    <property type="evidence" value="ECO:0007669"/>
    <property type="project" value="TreeGrafter"/>
</dbReference>
<evidence type="ECO:0000256" key="16">
    <source>
        <dbReference type="ARBA" id="ARBA00023180"/>
    </source>
</evidence>
<feature type="transmembrane region" description="Helical" evidence="19">
    <location>
        <begin position="134"/>
        <end position="156"/>
    </location>
</feature>
<dbReference type="InterPro" id="IPR057246">
    <property type="entry name" value="CARBOXYPEPT_ZN_1"/>
</dbReference>
<evidence type="ECO:0000256" key="17">
    <source>
        <dbReference type="PROSITE-ProRule" id="PRU01379"/>
    </source>
</evidence>